<gene>
    <name evidence="2" type="ORF">TbgDal_XI12730</name>
</gene>
<evidence type="ECO:0000313" key="2">
    <source>
        <dbReference type="EMBL" id="CBH18154.1"/>
    </source>
</evidence>
<reference evidence="3" key="1">
    <citation type="journal article" date="2010" name="PLoS Negl. Trop. Dis.">
        <title>The genome sequence of Trypanosoma brucei gambiense, causative agent of chronic human african trypanosomiasis.</title>
        <authorList>
            <person name="Jackson A.P."/>
            <person name="Sanders M."/>
            <person name="Berry A."/>
            <person name="McQuillan J."/>
            <person name="Aslett M.A."/>
            <person name="Quail M.A."/>
            <person name="Chukualim B."/>
            <person name="Capewell P."/>
            <person name="MacLeod A."/>
            <person name="Melville S.E."/>
            <person name="Gibson W."/>
            <person name="Barry J.D."/>
            <person name="Berriman M."/>
            <person name="Hertz-Fowler C."/>
        </authorList>
    </citation>
    <scope>NUCLEOTIDE SEQUENCE [LARGE SCALE GENOMIC DNA]</scope>
    <source>
        <strain evidence="3">MHOM/CI/86/DAL972</strain>
    </source>
</reference>
<accession>D0A903</accession>
<keyword evidence="1" id="KW-0175">Coiled coil</keyword>
<dbReference type="GeneID" id="23866435"/>
<dbReference type="EMBL" id="FN554974">
    <property type="protein sequence ID" value="CBH18154.1"/>
    <property type="molecule type" value="Genomic_DNA"/>
</dbReference>
<protein>
    <submittedName>
        <fullName evidence="2">Uncharacterized protein</fullName>
    </submittedName>
</protein>
<proteinExistence type="predicted"/>
<evidence type="ECO:0000256" key="1">
    <source>
        <dbReference type="SAM" id="Coils"/>
    </source>
</evidence>
<sequence length="119" mass="13759">MTEYEEKERKTSLAALRRFVKHCGPTRFTFITRIPLSRNTNQVNGTLLLENGDLTVCAQDMKANIADIREDIVSFSVPQRQDFIRAFEEAKNMLKNELAALQEHKSILMEQYEMACAQF</sequence>
<dbReference type="AlphaFoldDB" id="D0A903"/>
<dbReference type="RefSeq" id="XP_011780418.1">
    <property type="nucleotide sequence ID" value="XM_011782116.1"/>
</dbReference>
<feature type="coiled-coil region" evidence="1">
    <location>
        <begin position="84"/>
        <end position="111"/>
    </location>
</feature>
<dbReference type="OrthoDB" id="254809at2759"/>
<dbReference type="Proteomes" id="UP000002316">
    <property type="component" value="Chromosome 11"/>
</dbReference>
<evidence type="ECO:0000313" key="3">
    <source>
        <dbReference type="Proteomes" id="UP000002316"/>
    </source>
</evidence>
<name>D0A903_TRYB9</name>
<organism evidence="2 3">
    <name type="scientific">Trypanosoma brucei gambiense (strain MHOM/CI/86/DAL972)</name>
    <dbReference type="NCBI Taxonomy" id="679716"/>
    <lineage>
        <taxon>Eukaryota</taxon>
        <taxon>Discoba</taxon>
        <taxon>Euglenozoa</taxon>
        <taxon>Kinetoplastea</taxon>
        <taxon>Metakinetoplastina</taxon>
        <taxon>Trypanosomatida</taxon>
        <taxon>Trypanosomatidae</taxon>
        <taxon>Trypanosoma</taxon>
    </lineage>
</organism>
<dbReference type="KEGG" id="tbg:TbgDal_XI12730"/>